<evidence type="ECO:0000256" key="7">
    <source>
        <dbReference type="RuleBase" id="RU003832"/>
    </source>
</evidence>
<evidence type="ECO:0000256" key="2">
    <source>
        <dbReference type="ARBA" id="ARBA00004922"/>
    </source>
</evidence>
<dbReference type="Pfam" id="PF00852">
    <property type="entry name" value="Glyco_transf_10"/>
    <property type="match status" value="1"/>
</dbReference>
<keyword evidence="5 7" id="KW-0808">Transferase</keyword>
<evidence type="ECO:0000313" key="10">
    <source>
        <dbReference type="EnsemblMetazoa" id="CapteP80347"/>
    </source>
</evidence>
<reference evidence="10" key="3">
    <citation type="submission" date="2015-06" db="UniProtKB">
        <authorList>
            <consortium name="EnsemblMetazoa"/>
        </authorList>
    </citation>
    <scope>IDENTIFICATION</scope>
</reference>
<keyword evidence="11" id="KW-1185">Reference proteome</keyword>
<evidence type="ECO:0000256" key="5">
    <source>
        <dbReference type="ARBA" id="ARBA00022679"/>
    </source>
</evidence>
<dbReference type="InterPro" id="IPR001503">
    <property type="entry name" value="Glyco_trans_10"/>
</dbReference>
<dbReference type="EMBL" id="AMQN01028216">
    <property type="status" value="NOT_ANNOTATED_CDS"/>
    <property type="molecule type" value="Genomic_DNA"/>
</dbReference>
<evidence type="ECO:0000256" key="4">
    <source>
        <dbReference type="ARBA" id="ARBA00022676"/>
    </source>
</evidence>
<dbReference type="STRING" id="283909.R7TR29"/>
<sequence>IDNDYWFYLSFENSFCNEYVTEKFTLMAKKANVIPVVLGAVHYANILPKDSFIESRDFGSVKQLTEFLIKLSKDPKRYNSYI</sequence>
<dbReference type="AlphaFoldDB" id="R7TR29"/>
<proteinExistence type="inferred from homology"/>
<gene>
    <name evidence="9" type="ORF">CAPTEDRAFT_80347</name>
</gene>
<keyword evidence="6 7" id="KW-0333">Golgi apparatus</keyword>
<feature type="domain" description="Fucosyltransferase C-terminal" evidence="8">
    <location>
        <begin position="3"/>
        <end position="81"/>
    </location>
</feature>
<reference evidence="9 11" key="2">
    <citation type="journal article" date="2013" name="Nature">
        <title>Insights into bilaterian evolution from three spiralian genomes.</title>
        <authorList>
            <person name="Simakov O."/>
            <person name="Marletaz F."/>
            <person name="Cho S.J."/>
            <person name="Edsinger-Gonzales E."/>
            <person name="Havlak P."/>
            <person name="Hellsten U."/>
            <person name="Kuo D.H."/>
            <person name="Larsson T."/>
            <person name="Lv J."/>
            <person name="Arendt D."/>
            <person name="Savage R."/>
            <person name="Osoegawa K."/>
            <person name="de Jong P."/>
            <person name="Grimwood J."/>
            <person name="Chapman J.A."/>
            <person name="Shapiro H."/>
            <person name="Aerts A."/>
            <person name="Otillar R.P."/>
            <person name="Terry A.Y."/>
            <person name="Boore J.L."/>
            <person name="Grigoriev I.V."/>
            <person name="Lindberg D.R."/>
            <person name="Seaver E.C."/>
            <person name="Weisblat D.A."/>
            <person name="Putnam N.H."/>
            <person name="Rokhsar D.S."/>
        </authorList>
    </citation>
    <scope>NUCLEOTIDE SEQUENCE</scope>
    <source>
        <strain evidence="9 11">I ESC-2004</strain>
    </source>
</reference>
<dbReference type="PANTHER" id="PTHR48438:SF1">
    <property type="entry name" value="ALPHA-(1,3)-FUCOSYLTRANSFERASE C-RELATED"/>
    <property type="match status" value="1"/>
</dbReference>
<dbReference type="HOGENOM" id="CLU_194035_0_0_1"/>
<dbReference type="Proteomes" id="UP000014760">
    <property type="component" value="Unassembled WGS sequence"/>
</dbReference>
<feature type="non-terminal residue" evidence="9">
    <location>
        <position position="1"/>
    </location>
</feature>
<evidence type="ECO:0000256" key="1">
    <source>
        <dbReference type="ARBA" id="ARBA00004323"/>
    </source>
</evidence>
<dbReference type="GO" id="GO:0008417">
    <property type="term" value="F:fucosyltransferase activity"/>
    <property type="evidence" value="ECO:0007669"/>
    <property type="project" value="InterPro"/>
</dbReference>
<dbReference type="PANTHER" id="PTHR48438">
    <property type="entry name" value="ALPHA-(1,3)-FUCOSYLTRANSFERASE C-RELATED"/>
    <property type="match status" value="1"/>
</dbReference>
<accession>R7TR29</accession>
<dbReference type="EC" id="2.4.1.-" evidence="7"/>
<keyword evidence="7" id="KW-0812">Transmembrane</keyword>
<reference evidence="11" key="1">
    <citation type="submission" date="2012-12" db="EMBL/GenBank/DDBJ databases">
        <authorList>
            <person name="Hellsten U."/>
            <person name="Grimwood J."/>
            <person name="Chapman J.A."/>
            <person name="Shapiro H."/>
            <person name="Aerts A."/>
            <person name="Otillar R.P."/>
            <person name="Terry A.Y."/>
            <person name="Boore J.L."/>
            <person name="Simakov O."/>
            <person name="Marletaz F."/>
            <person name="Cho S.-J."/>
            <person name="Edsinger-Gonzales E."/>
            <person name="Havlak P."/>
            <person name="Kuo D.-H."/>
            <person name="Larsson T."/>
            <person name="Lv J."/>
            <person name="Arendt D."/>
            <person name="Savage R."/>
            <person name="Osoegawa K."/>
            <person name="de Jong P."/>
            <person name="Lindberg D.R."/>
            <person name="Seaver E.C."/>
            <person name="Weisblat D.A."/>
            <person name="Putnam N.H."/>
            <person name="Grigoriev I.V."/>
            <person name="Rokhsar D.S."/>
        </authorList>
    </citation>
    <scope>NUCLEOTIDE SEQUENCE</scope>
    <source>
        <strain evidence="11">I ESC-2004</strain>
    </source>
</reference>
<evidence type="ECO:0000313" key="9">
    <source>
        <dbReference type="EMBL" id="ELT96114.1"/>
    </source>
</evidence>
<keyword evidence="4 7" id="KW-0328">Glycosyltransferase</keyword>
<comment type="pathway">
    <text evidence="2">Protein modification; protein glycosylation.</text>
</comment>
<evidence type="ECO:0000259" key="8">
    <source>
        <dbReference type="Pfam" id="PF00852"/>
    </source>
</evidence>
<dbReference type="GO" id="GO:0032580">
    <property type="term" value="C:Golgi cisterna membrane"/>
    <property type="evidence" value="ECO:0007669"/>
    <property type="project" value="UniProtKB-SubCell"/>
</dbReference>
<dbReference type="GO" id="GO:0000139">
    <property type="term" value="C:Golgi membrane"/>
    <property type="evidence" value="ECO:0007669"/>
    <property type="project" value="UniProtKB-SubCell"/>
</dbReference>
<dbReference type="UniPathway" id="UPA00378"/>
<feature type="non-terminal residue" evidence="9">
    <location>
        <position position="82"/>
    </location>
</feature>
<dbReference type="Gene3D" id="3.40.50.11660">
    <property type="entry name" value="Glycosyl transferase family 10, C-terminal domain"/>
    <property type="match status" value="1"/>
</dbReference>
<evidence type="ECO:0000313" key="11">
    <source>
        <dbReference type="Proteomes" id="UP000014760"/>
    </source>
</evidence>
<dbReference type="EMBL" id="KB308908">
    <property type="protein sequence ID" value="ELT96114.1"/>
    <property type="molecule type" value="Genomic_DNA"/>
</dbReference>
<dbReference type="SUPFAM" id="SSF53756">
    <property type="entry name" value="UDP-Glycosyltransferase/glycogen phosphorylase"/>
    <property type="match status" value="1"/>
</dbReference>
<dbReference type="OrthoDB" id="8057859at2759"/>
<protein>
    <recommendedName>
        <fullName evidence="7">Fucosyltransferase</fullName>
        <ecNumber evidence="7">2.4.1.-</ecNumber>
    </recommendedName>
</protein>
<comment type="subcellular location">
    <subcellularLocation>
        <location evidence="1">Golgi apparatus membrane</location>
        <topology evidence="1">Single-pass type II membrane protein</topology>
    </subcellularLocation>
    <subcellularLocation>
        <location evidence="7">Golgi apparatus</location>
        <location evidence="7">Golgi stack membrane</location>
        <topology evidence="7">Single-pass type II membrane protein</topology>
    </subcellularLocation>
</comment>
<keyword evidence="7" id="KW-0472">Membrane</keyword>
<dbReference type="InterPro" id="IPR055270">
    <property type="entry name" value="Glyco_tran_10_C"/>
</dbReference>
<evidence type="ECO:0000256" key="6">
    <source>
        <dbReference type="ARBA" id="ARBA00023034"/>
    </source>
</evidence>
<comment type="similarity">
    <text evidence="3 7">Belongs to the glycosyltransferase 10 family.</text>
</comment>
<organism evidence="9">
    <name type="scientific">Capitella teleta</name>
    <name type="common">Polychaete worm</name>
    <dbReference type="NCBI Taxonomy" id="283909"/>
    <lineage>
        <taxon>Eukaryota</taxon>
        <taxon>Metazoa</taxon>
        <taxon>Spiralia</taxon>
        <taxon>Lophotrochozoa</taxon>
        <taxon>Annelida</taxon>
        <taxon>Polychaeta</taxon>
        <taxon>Sedentaria</taxon>
        <taxon>Scolecida</taxon>
        <taxon>Capitellidae</taxon>
        <taxon>Capitella</taxon>
    </lineage>
</organism>
<evidence type="ECO:0000256" key="3">
    <source>
        <dbReference type="ARBA" id="ARBA00008919"/>
    </source>
</evidence>
<dbReference type="EnsemblMetazoa" id="CapteT80347">
    <property type="protein sequence ID" value="CapteP80347"/>
    <property type="gene ID" value="CapteG80347"/>
</dbReference>
<name>R7TR29_CAPTE</name>
<dbReference type="InterPro" id="IPR038577">
    <property type="entry name" value="GT10-like_C_sf"/>
</dbReference>